<reference evidence="1 2" key="1">
    <citation type="journal article" date="2021" name="Nat. Commun.">
        <title>Genetic determinants of endophytism in the Arabidopsis root mycobiome.</title>
        <authorList>
            <person name="Mesny F."/>
            <person name="Miyauchi S."/>
            <person name="Thiergart T."/>
            <person name="Pickel B."/>
            <person name="Atanasova L."/>
            <person name="Karlsson M."/>
            <person name="Huettel B."/>
            <person name="Barry K.W."/>
            <person name="Haridas S."/>
            <person name="Chen C."/>
            <person name="Bauer D."/>
            <person name="Andreopoulos W."/>
            <person name="Pangilinan J."/>
            <person name="LaButti K."/>
            <person name="Riley R."/>
            <person name="Lipzen A."/>
            <person name="Clum A."/>
            <person name="Drula E."/>
            <person name="Henrissat B."/>
            <person name="Kohler A."/>
            <person name="Grigoriev I.V."/>
            <person name="Martin F.M."/>
            <person name="Hacquard S."/>
        </authorList>
    </citation>
    <scope>NUCLEOTIDE SEQUENCE [LARGE SCALE GENOMIC DNA]</scope>
    <source>
        <strain evidence="1 2">MPI-SDFR-AT-0079</strain>
    </source>
</reference>
<gene>
    <name evidence="1" type="ORF">F5144DRAFT_570182</name>
</gene>
<sequence length="689" mass="76828">MMILLFAALQLSTPAVALTSAEGWADFADNFATDLAPLITLFGEQVTKQFFSESTGFLDNIIFGLAPLGIITAVVSAIRLYGKASLKSFIGRAQEAHGVAEAELCSSTSQDVCELWSNGGICRVFGSPKILEFIYIEGGKFYPLDGHSLLTDDDGPPHCGISLPKDVLNDVALSGMYGDWFEADTSFLTRGPLRFAPYPNLSLNVSTKRRNKRFLLAVASFGFLLQASFFIYATWATFYNASFYVDSDKPQLWSFVLGMAGTAFVVCGMTLCAFLVDRRSTERRFRYKEGKAIPRIHWLQCGNQRVGDQQFRSFAFSKEKEEYVTSYIDEPGADILGLHPEIALLLAITSSLVGFACQFVGFRGLHGSITLYQLACTLLIPMIRAWLRSSRLHRDQNQLDGANRVFESHELDWQALHMIVEQITLGSDSPINTIWWELSSWRLDTGLQRLALAEAAYDPSIVVSEEKIGSGIVGFRLTYYSPPYLGMEYEEARCFESAVQIVRMLEGDGQWSNEVFNGPLPVKLLRIGGASPGTLPQFKANVASRALYIRARLCYVTGDELLPPGSQWDPELQGVAKRLQTALQEAAGYIFREVPLKDGSWKSVKALIWSASCEFTIETSTAHVVAVFPIHSTRHLTTADSSNFRLSQTCGPVCDGNRIRAVKFWGRTAPQRDEKCPFYQCKRRHRFLR</sequence>
<proteinExistence type="predicted"/>
<keyword evidence="2" id="KW-1185">Reference proteome</keyword>
<evidence type="ECO:0000313" key="1">
    <source>
        <dbReference type="EMBL" id="KAH6637297.1"/>
    </source>
</evidence>
<organism evidence="1 2">
    <name type="scientific">Chaetomium tenue</name>
    <dbReference type="NCBI Taxonomy" id="1854479"/>
    <lineage>
        <taxon>Eukaryota</taxon>
        <taxon>Fungi</taxon>
        <taxon>Dikarya</taxon>
        <taxon>Ascomycota</taxon>
        <taxon>Pezizomycotina</taxon>
        <taxon>Sordariomycetes</taxon>
        <taxon>Sordariomycetidae</taxon>
        <taxon>Sordariales</taxon>
        <taxon>Chaetomiaceae</taxon>
        <taxon>Chaetomium</taxon>
    </lineage>
</organism>
<protein>
    <submittedName>
        <fullName evidence="1">Uncharacterized protein</fullName>
    </submittedName>
</protein>
<dbReference type="Proteomes" id="UP000724584">
    <property type="component" value="Unassembled WGS sequence"/>
</dbReference>
<name>A0ACB7PG46_9PEZI</name>
<comment type="caution">
    <text evidence="1">The sequence shown here is derived from an EMBL/GenBank/DDBJ whole genome shotgun (WGS) entry which is preliminary data.</text>
</comment>
<evidence type="ECO:0000313" key="2">
    <source>
        <dbReference type="Proteomes" id="UP000724584"/>
    </source>
</evidence>
<dbReference type="EMBL" id="JAGIZQ010000003">
    <property type="protein sequence ID" value="KAH6637297.1"/>
    <property type="molecule type" value="Genomic_DNA"/>
</dbReference>
<accession>A0ACB7PG46</accession>